<evidence type="ECO:0000256" key="15">
    <source>
        <dbReference type="ARBA" id="ARBA00031910"/>
    </source>
</evidence>
<dbReference type="InterPro" id="IPR002078">
    <property type="entry name" value="Sigma_54_int"/>
</dbReference>
<dbReference type="CDD" id="cd17536">
    <property type="entry name" value="REC_YesN-like"/>
    <property type="match status" value="1"/>
</dbReference>
<evidence type="ECO:0000256" key="4">
    <source>
        <dbReference type="ARBA" id="ARBA00022491"/>
    </source>
</evidence>
<feature type="domain" description="Sigma-54 factor interaction" evidence="17">
    <location>
        <begin position="144"/>
        <end position="372"/>
    </location>
</feature>
<dbReference type="Pfam" id="PF25601">
    <property type="entry name" value="AAA_lid_14"/>
    <property type="match status" value="1"/>
</dbReference>
<name>Q74GG5_GEOSL</name>
<dbReference type="eggNOG" id="COG2204">
    <property type="taxonomic scope" value="Bacteria"/>
</dbReference>
<sequence length="450" mass="49483">MGELTDVTILYVEDEPVLREQVVFALRMHFSRVLSACDGKEAMRMIRAECPDVVVSDIRMPAMDGLTLASLLKTELPDLPVVLCTALHETDHLLKAIELGVAAYVSKPIDLEKLQHAIRLASLPCVNRREIARLRSEAAISNGLLGEGSIMRPIAEQLQRVADTDLSVMLLGEPGTGKNFLAAKVHALSKRKTQPFLAVDCLARTPEQLEKELFGEAKGRGRPSSGATELLSEADGGTLLLDGPERLPLQLQQRLFNLLEDGMFVPNGSIRPVACNLRVITVTGANLDKLAQAGTFSQELLERLKDVEVTLPPLRERRSDIPLLARFFLAVAADEFGRHCPSMTTEAEELLQQQQWPGNLRQLKQLMRRALFMAGNPISDAGLKPLIGQATSPIVPDLLPSSLDLVELEKWAIIQALAATDGKKQQAARLLGVSYNTFKDKIRRYNLTGL</sequence>
<keyword evidence="9" id="KW-0805">Transcription regulation</keyword>
<dbReference type="PROSITE" id="PS50110">
    <property type="entry name" value="RESPONSE_REGULATORY"/>
    <property type="match status" value="1"/>
</dbReference>
<dbReference type="GO" id="GO:0000987">
    <property type="term" value="F:cis-regulatory region sequence-specific DNA binding"/>
    <property type="evidence" value="ECO:0000318"/>
    <property type="project" value="GO_Central"/>
</dbReference>
<dbReference type="AlphaFoldDB" id="Q74GG5"/>
<evidence type="ECO:0000256" key="10">
    <source>
        <dbReference type="ARBA" id="ARBA00023125"/>
    </source>
</evidence>
<dbReference type="SMART" id="SM00448">
    <property type="entry name" value="REC"/>
    <property type="match status" value="1"/>
</dbReference>
<dbReference type="RefSeq" id="WP_010940953.1">
    <property type="nucleotide sequence ID" value="NC_002939.5"/>
</dbReference>
<dbReference type="CDD" id="cd00009">
    <property type="entry name" value="AAA"/>
    <property type="match status" value="1"/>
</dbReference>
<dbReference type="GO" id="GO:0005524">
    <property type="term" value="F:ATP binding"/>
    <property type="evidence" value="ECO:0007669"/>
    <property type="project" value="UniProtKB-KW"/>
</dbReference>
<evidence type="ECO:0000256" key="3">
    <source>
        <dbReference type="ARBA" id="ARBA00022490"/>
    </source>
</evidence>
<dbReference type="GO" id="GO:0005737">
    <property type="term" value="C:cytoplasm"/>
    <property type="evidence" value="ECO:0007669"/>
    <property type="project" value="UniProtKB-SubCell"/>
</dbReference>
<dbReference type="PANTHER" id="PTHR32071">
    <property type="entry name" value="TRANSCRIPTIONAL REGULATORY PROTEIN"/>
    <property type="match status" value="1"/>
</dbReference>
<keyword evidence="3" id="KW-0963">Cytoplasm</keyword>
<dbReference type="HOGENOM" id="CLU_000445_0_1_7"/>
<keyword evidence="12" id="KW-0804">Transcription</keyword>
<dbReference type="PROSITE" id="PS50045">
    <property type="entry name" value="SIGMA54_INTERACT_4"/>
    <property type="match status" value="1"/>
</dbReference>
<dbReference type="Gene3D" id="1.10.10.60">
    <property type="entry name" value="Homeodomain-like"/>
    <property type="match status" value="1"/>
</dbReference>
<dbReference type="InterPro" id="IPR002197">
    <property type="entry name" value="HTH_Fis"/>
</dbReference>
<organism evidence="19 20">
    <name type="scientific">Geobacter sulfurreducens (strain ATCC 51573 / DSM 12127 / PCA)</name>
    <dbReference type="NCBI Taxonomy" id="243231"/>
    <lineage>
        <taxon>Bacteria</taxon>
        <taxon>Pseudomonadati</taxon>
        <taxon>Thermodesulfobacteriota</taxon>
        <taxon>Desulfuromonadia</taxon>
        <taxon>Geobacterales</taxon>
        <taxon>Geobacteraceae</taxon>
        <taxon>Geobacter</taxon>
    </lineage>
</organism>
<protein>
    <recommendedName>
        <fullName evidence="2">DNA-binding transcriptional regulator NtrC</fullName>
    </recommendedName>
    <alternativeName>
        <fullName evidence="14">Nitrogen regulation protein NR(I)</fullName>
    </alternativeName>
    <alternativeName>
        <fullName evidence="15">Nitrogen regulator I</fullName>
    </alternativeName>
</protein>
<dbReference type="InParanoid" id="Q74GG5"/>
<dbReference type="InterPro" id="IPR027417">
    <property type="entry name" value="P-loop_NTPase"/>
</dbReference>
<keyword evidence="10" id="KW-0238">DNA-binding</keyword>
<dbReference type="KEGG" id="gsu:GSU0280"/>
<dbReference type="Pfam" id="PF00072">
    <property type="entry name" value="Response_reg"/>
    <property type="match status" value="1"/>
</dbReference>
<keyword evidence="13" id="KW-0535">Nitrogen fixation</keyword>
<evidence type="ECO:0000256" key="1">
    <source>
        <dbReference type="ARBA" id="ARBA00004496"/>
    </source>
</evidence>
<keyword evidence="6" id="KW-0547">Nucleotide-binding</keyword>
<dbReference type="SMR" id="Q74GG5"/>
<dbReference type="PANTHER" id="PTHR32071:SF95">
    <property type="entry name" value="DNA-BINDING TRANSCRIPTIONAL REGULATOR NTRC"/>
    <property type="match status" value="1"/>
</dbReference>
<evidence type="ECO:0000256" key="16">
    <source>
        <dbReference type="PROSITE-ProRule" id="PRU00169"/>
    </source>
</evidence>
<evidence type="ECO:0000256" key="7">
    <source>
        <dbReference type="ARBA" id="ARBA00022840"/>
    </source>
</evidence>
<dbReference type="GO" id="GO:0045893">
    <property type="term" value="P:positive regulation of DNA-templated transcription"/>
    <property type="evidence" value="ECO:0000318"/>
    <property type="project" value="GO_Central"/>
</dbReference>
<feature type="domain" description="Response regulatory" evidence="18">
    <location>
        <begin position="8"/>
        <end position="122"/>
    </location>
</feature>
<evidence type="ECO:0000256" key="11">
    <source>
        <dbReference type="ARBA" id="ARBA00023159"/>
    </source>
</evidence>
<dbReference type="OrthoDB" id="324626at2"/>
<keyword evidence="5 16" id="KW-0597">Phosphoprotein</keyword>
<dbReference type="Pfam" id="PF02954">
    <property type="entry name" value="HTH_8"/>
    <property type="match status" value="1"/>
</dbReference>
<dbReference type="InterPro" id="IPR003593">
    <property type="entry name" value="AAA+_ATPase"/>
</dbReference>
<evidence type="ECO:0000256" key="6">
    <source>
        <dbReference type="ARBA" id="ARBA00022741"/>
    </source>
</evidence>
<evidence type="ECO:0000256" key="5">
    <source>
        <dbReference type="ARBA" id="ARBA00022553"/>
    </source>
</evidence>
<dbReference type="STRING" id="243231.GSU0280"/>
<evidence type="ECO:0000256" key="2">
    <source>
        <dbReference type="ARBA" id="ARBA00019059"/>
    </source>
</evidence>
<dbReference type="InterPro" id="IPR001789">
    <property type="entry name" value="Sig_transdc_resp-reg_receiver"/>
</dbReference>
<feature type="modified residue" description="4-aspartylphosphate" evidence="16">
    <location>
        <position position="57"/>
    </location>
</feature>
<dbReference type="SUPFAM" id="SSF52172">
    <property type="entry name" value="CheY-like"/>
    <property type="match status" value="1"/>
</dbReference>
<evidence type="ECO:0000256" key="12">
    <source>
        <dbReference type="ARBA" id="ARBA00023163"/>
    </source>
</evidence>
<keyword evidence="4" id="KW-0678">Repressor</keyword>
<accession>Q74GG5</accession>
<evidence type="ECO:0000313" key="19">
    <source>
        <dbReference type="EMBL" id="AAR33614.1"/>
    </source>
</evidence>
<evidence type="ECO:0000313" key="20">
    <source>
        <dbReference type="Proteomes" id="UP000000577"/>
    </source>
</evidence>
<dbReference type="Proteomes" id="UP000000577">
    <property type="component" value="Chromosome"/>
</dbReference>
<dbReference type="GO" id="GO:0032993">
    <property type="term" value="C:protein-DNA complex"/>
    <property type="evidence" value="ECO:0000318"/>
    <property type="project" value="GO_Central"/>
</dbReference>
<dbReference type="GO" id="GO:0000160">
    <property type="term" value="P:phosphorelay signal transduction system"/>
    <property type="evidence" value="ECO:0007669"/>
    <property type="project" value="UniProtKB-KW"/>
</dbReference>
<dbReference type="Pfam" id="PF00158">
    <property type="entry name" value="Sigma54_activat"/>
    <property type="match status" value="1"/>
</dbReference>
<proteinExistence type="predicted"/>
<comment type="subcellular location">
    <subcellularLocation>
        <location evidence="1">Cytoplasm</location>
    </subcellularLocation>
</comment>
<evidence type="ECO:0000256" key="14">
    <source>
        <dbReference type="ARBA" id="ARBA00029881"/>
    </source>
</evidence>
<dbReference type="InterPro" id="IPR009057">
    <property type="entry name" value="Homeodomain-like_sf"/>
</dbReference>
<dbReference type="SUPFAM" id="SSF52540">
    <property type="entry name" value="P-loop containing nucleoside triphosphate hydrolases"/>
    <property type="match status" value="1"/>
</dbReference>
<dbReference type="Gene3D" id="3.40.50.2300">
    <property type="match status" value="1"/>
</dbReference>
<keyword evidence="8" id="KW-0902">Two-component regulatory system</keyword>
<dbReference type="EnsemblBacteria" id="AAR33614">
    <property type="protein sequence ID" value="AAR33614"/>
    <property type="gene ID" value="GSU0280"/>
</dbReference>
<reference evidence="19 20" key="2">
    <citation type="journal article" date="2012" name="BMC Genomics">
        <title>Comparative genomic analysis of Geobacter sulfurreducens KN400, a strain with enhanced capacity for extracellular electron transfer and electricity production.</title>
        <authorList>
            <person name="Butler J.E."/>
            <person name="Young N.D."/>
            <person name="Aklujkar M."/>
            <person name="Lovley D.R."/>
        </authorList>
    </citation>
    <scope>NUCLEOTIDE SEQUENCE [LARGE SCALE GENOMIC DNA]</scope>
    <source>
        <strain evidence="20">ATCC 51573 / DSM 12127 / PCA</strain>
    </source>
</reference>
<dbReference type="EMBL" id="AE017180">
    <property type="protein sequence ID" value="AAR33614.1"/>
    <property type="molecule type" value="Genomic_DNA"/>
</dbReference>
<dbReference type="GO" id="GO:0001216">
    <property type="term" value="F:DNA-binding transcription activator activity"/>
    <property type="evidence" value="ECO:0000318"/>
    <property type="project" value="GO_Central"/>
</dbReference>
<gene>
    <name evidence="19" type="ordered locus">GSU0280</name>
</gene>
<evidence type="ECO:0000259" key="17">
    <source>
        <dbReference type="PROSITE" id="PS50045"/>
    </source>
</evidence>
<keyword evidence="20" id="KW-1185">Reference proteome</keyword>
<dbReference type="Gene3D" id="3.40.50.300">
    <property type="entry name" value="P-loop containing nucleotide triphosphate hydrolases"/>
    <property type="match status" value="1"/>
</dbReference>
<dbReference type="Gene3D" id="1.10.8.60">
    <property type="match status" value="1"/>
</dbReference>
<evidence type="ECO:0000256" key="9">
    <source>
        <dbReference type="ARBA" id="ARBA00023015"/>
    </source>
</evidence>
<dbReference type="PRINTS" id="PR01590">
    <property type="entry name" value="HTHFIS"/>
</dbReference>
<dbReference type="InterPro" id="IPR011006">
    <property type="entry name" value="CheY-like_superfamily"/>
</dbReference>
<keyword evidence="11" id="KW-0010">Activator</keyword>
<dbReference type="SMART" id="SM00382">
    <property type="entry name" value="AAA"/>
    <property type="match status" value="1"/>
</dbReference>
<evidence type="ECO:0000256" key="8">
    <source>
        <dbReference type="ARBA" id="ARBA00023012"/>
    </source>
</evidence>
<dbReference type="PATRIC" id="fig|243231.5.peg.278"/>
<evidence type="ECO:0000259" key="18">
    <source>
        <dbReference type="PROSITE" id="PS50110"/>
    </source>
</evidence>
<dbReference type="SUPFAM" id="SSF46689">
    <property type="entry name" value="Homeodomain-like"/>
    <property type="match status" value="1"/>
</dbReference>
<reference evidence="19 20" key="1">
    <citation type="journal article" date="2003" name="Science">
        <title>Genome of Geobacter sulfurreducens: metal reduction in subsurface environments.</title>
        <authorList>
            <person name="Methe B.A."/>
            <person name="Nelson K.E."/>
            <person name="Eisen J.A."/>
            <person name="Paulsen I.T."/>
            <person name="Nelson W."/>
            <person name="Heidelberg J.F."/>
            <person name="Wu D."/>
            <person name="Wu M."/>
            <person name="Ward N."/>
            <person name="Beanan M.J."/>
            <person name="Dodson R.J."/>
            <person name="Madupu R."/>
            <person name="Brinkac L.M."/>
            <person name="Daugherty S.C."/>
            <person name="DeBoy R.T."/>
            <person name="Durkin A.S."/>
            <person name="Gwinn M."/>
            <person name="Kolonay J.F."/>
            <person name="Sullivan S.A."/>
            <person name="Haft D.H."/>
            <person name="Selengut J."/>
            <person name="Davidsen T.M."/>
            <person name="Zafar N."/>
            <person name="White O."/>
            <person name="Tran B."/>
            <person name="Romero C."/>
            <person name="Forberger H.A."/>
            <person name="Weidman J."/>
            <person name="Khouri H."/>
            <person name="Feldblyum T.V."/>
            <person name="Utterback T.R."/>
            <person name="Van Aken S.E."/>
            <person name="Lovley D.R."/>
            <person name="Fraser C.M."/>
        </authorList>
    </citation>
    <scope>NUCLEOTIDE SEQUENCE [LARGE SCALE GENOMIC DNA]</scope>
    <source>
        <strain evidence="20">ATCC 51573 / DSM 12127 / PCA</strain>
    </source>
</reference>
<dbReference type="InterPro" id="IPR058031">
    <property type="entry name" value="AAA_lid_NorR"/>
</dbReference>
<keyword evidence="7" id="KW-0067">ATP-binding</keyword>
<evidence type="ECO:0000256" key="13">
    <source>
        <dbReference type="ARBA" id="ARBA00023231"/>
    </source>
</evidence>